<organism evidence="3 4">
    <name type="scientific">Shimia marina</name>
    <dbReference type="NCBI Taxonomy" id="321267"/>
    <lineage>
        <taxon>Bacteria</taxon>
        <taxon>Pseudomonadati</taxon>
        <taxon>Pseudomonadota</taxon>
        <taxon>Alphaproteobacteria</taxon>
        <taxon>Rhodobacterales</taxon>
        <taxon>Roseobacteraceae</taxon>
    </lineage>
</organism>
<dbReference type="PROSITE" id="PS00061">
    <property type="entry name" value="ADH_SHORT"/>
    <property type="match status" value="1"/>
</dbReference>
<name>A0A0P1FCW4_9RHOB</name>
<dbReference type="InterPro" id="IPR020904">
    <property type="entry name" value="Sc_DH/Rdtase_CS"/>
</dbReference>
<dbReference type="EMBL" id="CYPW01000016">
    <property type="protein sequence ID" value="CUH52216.1"/>
    <property type="molecule type" value="Genomic_DNA"/>
</dbReference>
<keyword evidence="4" id="KW-1185">Reference proteome</keyword>
<dbReference type="PRINTS" id="PR00081">
    <property type="entry name" value="GDHRDH"/>
</dbReference>
<dbReference type="EC" id="1.1.1.-" evidence="3"/>
<dbReference type="FunFam" id="3.40.50.720:FF:000084">
    <property type="entry name" value="Short-chain dehydrogenase reductase"/>
    <property type="match status" value="1"/>
</dbReference>
<protein>
    <submittedName>
        <fullName evidence="3">Levodione reductase</fullName>
        <ecNumber evidence="3">1.1.1.-</ecNumber>
    </submittedName>
</protein>
<dbReference type="PANTHER" id="PTHR24321:SF8">
    <property type="entry name" value="ESTRADIOL 17-BETA-DEHYDROGENASE 8-RELATED"/>
    <property type="match status" value="1"/>
</dbReference>
<dbReference type="CDD" id="cd05233">
    <property type="entry name" value="SDR_c"/>
    <property type="match status" value="1"/>
</dbReference>
<dbReference type="GO" id="GO:0016491">
    <property type="term" value="F:oxidoreductase activity"/>
    <property type="evidence" value="ECO:0007669"/>
    <property type="project" value="UniProtKB-KW"/>
</dbReference>
<dbReference type="STRING" id="321267.SHM7688_01658"/>
<dbReference type="Proteomes" id="UP000054823">
    <property type="component" value="Unassembled WGS sequence"/>
</dbReference>
<evidence type="ECO:0000256" key="2">
    <source>
        <dbReference type="ARBA" id="ARBA00023002"/>
    </source>
</evidence>
<dbReference type="InterPro" id="IPR002347">
    <property type="entry name" value="SDR_fam"/>
</dbReference>
<dbReference type="Gene3D" id="3.40.50.720">
    <property type="entry name" value="NAD(P)-binding Rossmann-like Domain"/>
    <property type="match status" value="1"/>
</dbReference>
<evidence type="ECO:0000256" key="1">
    <source>
        <dbReference type="ARBA" id="ARBA00006484"/>
    </source>
</evidence>
<evidence type="ECO:0000313" key="4">
    <source>
        <dbReference type="Proteomes" id="UP000054823"/>
    </source>
</evidence>
<comment type="similarity">
    <text evidence="1">Belongs to the short-chain dehydrogenases/reductases (SDR) family.</text>
</comment>
<accession>A0A0P1FCW4</accession>
<dbReference type="Pfam" id="PF13561">
    <property type="entry name" value="adh_short_C2"/>
    <property type="match status" value="1"/>
</dbReference>
<sequence length="261" mass="27409">MDKMYQDKVVMITGAASGFGAMAAKRFAAQGAKLGLSDINEVALRDVVVGLESDGVEVVSDVVNVAEEAQVAQHVAHISQRFGGIDVGINNAGIGHDVRPLQFLTTDDFDVMMNVNAKGVFLCMKYQIPLMQQAGVGAILNVASAAGLVGAAHLSLYAAAKHAVVGLTKAAADENATRGIRVNALCPSFSATPMVDEMAEVVGTRTGLNREDTLKQIASRVPMRRVSEPEEVVQAMLWINAPENSFMTGQAIAIDGGLTAV</sequence>
<evidence type="ECO:0000313" key="3">
    <source>
        <dbReference type="EMBL" id="CUH52216.1"/>
    </source>
</evidence>
<proteinExistence type="inferred from homology"/>
<gene>
    <name evidence="3" type="primary">lvr</name>
    <name evidence="3" type="ORF">SHM7688_01658</name>
</gene>
<dbReference type="SUPFAM" id="SSF51735">
    <property type="entry name" value="NAD(P)-binding Rossmann-fold domains"/>
    <property type="match status" value="1"/>
</dbReference>
<dbReference type="PRINTS" id="PR00080">
    <property type="entry name" value="SDRFAMILY"/>
</dbReference>
<dbReference type="InterPro" id="IPR036291">
    <property type="entry name" value="NAD(P)-bd_dom_sf"/>
</dbReference>
<dbReference type="AlphaFoldDB" id="A0A0P1FCW4"/>
<reference evidence="3 4" key="1">
    <citation type="submission" date="2015-09" db="EMBL/GenBank/DDBJ databases">
        <authorList>
            <consortium name="Swine Surveillance"/>
        </authorList>
    </citation>
    <scope>NUCLEOTIDE SEQUENCE [LARGE SCALE GENOMIC DNA]</scope>
    <source>
        <strain evidence="3 4">CECT 7688</strain>
    </source>
</reference>
<keyword evidence="2 3" id="KW-0560">Oxidoreductase</keyword>
<dbReference type="PANTHER" id="PTHR24321">
    <property type="entry name" value="DEHYDROGENASES, SHORT CHAIN"/>
    <property type="match status" value="1"/>
</dbReference>